<evidence type="ECO:0000256" key="1">
    <source>
        <dbReference type="ARBA" id="ARBA00001974"/>
    </source>
</evidence>
<keyword evidence="8" id="KW-1185">Reference proteome</keyword>
<dbReference type="InterPro" id="IPR014731">
    <property type="entry name" value="ETF_asu_C"/>
</dbReference>
<comment type="subunit">
    <text evidence="3">Heterodimer of an alpha and a beta subunit.</text>
</comment>
<evidence type="ECO:0000256" key="2">
    <source>
        <dbReference type="ARBA" id="ARBA00005817"/>
    </source>
</evidence>
<dbReference type="Proteomes" id="UP000186465">
    <property type="component" value="Unassembled WGS sequence"/>
</dbReference>
<dbReference type="AlphaFoldDB" id="A0A1Q5PR94"/>
<protein>
    <submittedName>
        <fullName evidence="7">Electron transporter</fullName>
    </submittedName>
</protein>
<dbReference type="Gene3D" id="3.40.50.620">
    <property type="entry name" value="HUPs"/>
    <property type="match status" value="1"/>
</dbReference>
<proteinExistence type="inferred from homology"/>
<feature type="domain" description="Electron transfer flavoprotein alpha subunit C-terminal" evidence="5">
    <location>
        <begin position="209"/>
        <end position="286"/>
    </location>
</feature>
<dbReference type="STRING" id="156892.BM477_01760"/>
<sequence length="334" mass="34590">MTEKFTHPVLVVLDQIPQPDGSFLLTDASVHLLGVARRLTSAEIWAVSLNPSPNMSRLGEAGVSKVLIPNLAGRSPRVSAVVADAVVACANSLTQLSAILCISNFRGREIASMVGAKFRSGAAVEVTEVDVVDGVLTASKSVLGGEWSSSFNIPSGLPIVALRPGAGTAVPVTAVETPGVIPVEVSFSAAADDVRVLSSEVIAESGPSLAEASTVVCAGYGTDGDLDEVKELAELLNGAVGATRPVCDEGWMDRSAQVGQTGLTISPDFYLGVGVSGAIHHTCGMQSSKNIAVVVDDPDVPMVEMADFAVIGDFREILPQAIEALKANPDFQRE</sequence>
<evidence type="ECO:0000259" key="5">
    <source>
        <dbReference type="Pfam" id="PF00766"/>
    </source>
</evidence>
<dbReference type="Pfam" id="PF01012">
    <property type="entry name" value="ETF"/>
    <property type="match status" value="1"/>
</dbReference>
<evidence type="ECO:0000256" key="4">
    <source>
        <dbReference type="ARBA" id="ARBA00025649"/>
    </source>
</evidence>
<evidence type="ECO:0000256" key="3">
    <source>
        <dbReference type="ARBA" id="ARBA00011355"/>
    </source>
</evidence>
<dbReference type="InterPro" id="IPR014729">
    <property type="entry name" value="Rossmann-like_a/b/a_fold"/>
</dbReference>
<gene>
    <name evidence="7" type="ORF">BM477_01760</name>
</gene>
<feature type="domain" description="Electron transfer flavoprotein alpha/beta-subunit N-terminal" evidence="6">
    <location>
        <begin position="25"/>
        <end position="185"/>
    </location>
</feature>
<organism evidence="7 8">
    <name type="scientific">Boudabousia marimammalium</name>
    <dbReference type="NCBI Taxonomy" id="156892"/>
    <lineage>
        <taxon>Bacteria</taxon>
        <taxon>Bacillati</taxon>
        <taxon>Actinomycetota</taxon>
        <taxon>Actinomycetes</taxon>
        <taxon>Actinomycetales</taxon>
        <taxon>Actinomycetaceae</taxon>
        <taxon>Boudabousia</taxon>
    </lineage>
</organism>
<comment type="cofactor">
    <cofactor evidence="1">
        <name>FAD</name>
        <dbReference type="ChEBI" id="CHEBI:57692"/>
    </cofactor>
</comment>
<dbReference type="RefSeq" id="WP_075360972.1">
    <property type="nucleotide sequence ID" value="NZ_MPDM01000002.1"/>
</dbReference>
<dbReference type="GO" id="GO:0033539">
    <property type="term" value="P:fatty acid beta-oxidation using acyl-CoA dehydrogenase"/>
    <property type="evidence" value="ECO:0007669"/>
    <property type="project" value="TreeGrafter"/>
</dbReference>
<accession>A0A1Q5PR94</accession>
<dbReference type="GO" id="GO:0050660">
    <property type="term" value="F:flavin adenine dinucleotide binding"/>
    <property type="evidence" value="ECO:0007669"/>
    <property type="project" value="InterPro"/>
</dbReference>
<dbReference type="PANTHER" id="PTHR43153">
    <property type="entry name" value="ELECTRON TRANSFER FLAVOPROTEIN ALPHA"/>
    <property type="match status" value="1"/>
</dbReference>
<dbReference type="OrthoDB" id="9770286at2"/>
<dbReference type="Gene3D" id="3.40.50.1220">
    <property type="entry name" value="TPP-binding domain"/>
    <property type="match status" value="1"/>
</dbReference>
<comment type="similarity">
    <text evidence="2">Belongs to the ETF alpha-subunit/FixB family.</text>
</comment>
<comment type="function">
    <text evidence="4">The electron transfer flavoprotein serves as a specific electron acceptor for other dehydrogenases. It transfers the electrons to the main respiratory chain via ETF-ubiquinone oxidoreductase (ETF dehydrogenase).</text>
</comment>
<dbReference type="InterPro" id="IPR014730">
    <property type="entry name" value="ETF_a/b_N"/>
</dbReference>
<dbReference type="SUPFAM" id="SSF52467">
    <property type="entry name" value="DHS-like NAD/FAD-binding domain"/>
    <property type="match status" value="1"/>
</dbReference>
<dbReference type="Pfam" id="PF00766">
    <property type="entry name" value="ETF_alpha"/>
    <property type="match status" value="1"/>
</dbReference>
<dbReference type="EMBL" id="MPDM01000002">
    <property type="protein sequence ID" value="OKL50148.1"/>
    <property type="molecule type" value="Genomic_DNA"/>
</dbReference>
<dbReference type="SUPFAM" id="SSF52402">
    <property type="entry name" value="Adenine nucleotide alpha hydrolases-like"/>
    <property type="match status" value="1"/>
</dbReference>
<evidence type="ECO:0000313" key="7">
    <source>
        <dbReference type="EMBL" id="OKL50148.1"/>
    </source>
</evidence>
<comment type="caution">
    <text evidence="7">The sequence shown here is derived from an EMBL/GenBank/DDBJ whole genome shotgun (WGS) entry which is preliminary data.</text>
</comment>
<dbReference type="GO" id="GO:0009055">
    <property type="term" value="F:electron transfer activity"/>
    <property type="evidence" value="ECO:0007669"/>
    <property type="project" value="InterPro"/>
</dbReference>
<evidence type="ECO:0000313" key="8">
    <source>
        <dbReference type="Proteomes" id="UP000186465"/>
    </source>
</evidence>
<dbReference type="InterPro" id="IPR001308">
    <property type="entry name" value="ETF_a/FixB"/>
</dbReference>
<reference evidence="8" key="1">
    <citation type="submission" date="2016-11" db="EMBL/GenBank/DDBJ databases">
        <title>Actinomyces gypaetusis sp. nov. isolated from Gypaetus barbatus in Qinghai Tibet Plateau China.</title>
        <authorList>
            <person name="Meng X."/>
        </authorList>
    </citation>
    <scope>NUCLEOTIDE SEQUENCE [LARGE SCALE GENOMIC DNA]</scope>
    <source>
        <strain evidence="8">DSM 15383</strain>
    </source>
</reference>
<name>A0A1Q5PR94_9ACTO</name>
<dbReference type="PANTHER" id="PTHR43153:SF1">
    <property type="entry name" value="ELECTRON TRANSFER FLAVOPROTEIN SUBUNIT ALPHA, MITOCHONDRIAL"/>
    <property type="match status" value="1"/>
</dbReference>
<dbReference type="InterPro" id="IPR029035">
    <property type="entry name" value="DHS-like_NAD/FAD-binding_dom"/>
</dbReference>
<evidence type="ECO:0000259" key="6">
    <source>
        <dbReference type="Pfam" id="PF01012"/>
    </source>
</evidence>